<reference evidence="2" key="1">
    <citation type="submission" date="2022-11" db="UniProtKB">
        <authorList>
            <consortium name="WormBaseParasite"/>
        </authorList>
    </citation>
    <scope>IDENTIFICATION</scope>
</reference>
<dbReference type="Proteomes" id="UP000887576">
    <property type="component" value="Unplaced"/>
</dbReference>
<evidence type="ECO:0000313" key="1">
    <source>
        <dbReference type="Proteomes" id="UP000887576"/>
    </source>
</evidence>
<name>A0AC34RHY1_9BILA</name>
<proteinExistence type="predicted"/>
<evidence type="ECO:0000313" key="2">
    <source>
        <dbReference type="WBParaSite" id="JU765_v2.g7159.t1"/>
    </source>
</evidence>
<dbReference type="WBParaSite" id="JU765_v2.g7159.t1">
    <property type="protein sequence ID" value="JU765_v2.g7159.t1"/>
    <property type="gene ID" value="JU765_v2.g7159"/>
</dbReference>
<accession>A0AC34RHY1</accession>
<protein>
    <submittedName>
        <fullName evidence="2">Clathrin heavy chain</fullName>
    </submittedName>
</protein>
<organism evidence="1 2">
    <name type="scientific">Panagrolaimus sp. JU765</name>
    <dbReference type="NCBI Taxonomy" id="591449"/>
    <lineage>
        <taxon>Eukaryota</taxon>
        <taxon>Metazoa</taxon>
        <taxon>Ecdysozoa</taxon>
        <taxon>Nematoda</taxon>
        <taxon>Chromadorea</taxon>
        <taxon>Rhabditida</taxon>
        <taxon>Tylenchina</taxon>
        <taxon>Panagrolaimomorpha</taxon>
        <taxon>Panagrolaimoidea</taxon>
        <taxon>Panagrolaimidae</taxon>
        <taxon>Panagrolaimus</taxon>
    </lineage>
</organism>
<sequence>MAGLSPPLAFSELTSLPQLERGKPIGTVVKAALEGKHLAFIGRGVEGQEVVFTDLLNRDVLIRRSVAAQEMIVHPKLPYLALLSQGKLQIYDVQGQKKINGANFEFDLSFWRFADENTIILVTDKSYYRWNYNETEVPKKVFDRHASLLTHKIIDGGMDAKKEFFYILGQIPKDGTDLNTQVQLFSSERTATQLIEAYQMAFASFRVGSNPNMSTLLVIGQKTPRTTSVGRLSVVEVSSGGSEAFQKKVVDVPFTEMGDYPVAVRVSEEYGLIHVLSKSNNIFAYELETVTPVYHSSIRLNAPVVLTTPWEAYGGYFILTADNSVVAITVNEQTLVPFLIQNSKHEIALKFATRCGLSGAEDLIAHRFNQLFNNDRDYVKAAEFAANNSVLRTPETLRLFRTLPQINGTSVANIYFNAILKNPSASLNKVETLEISGAAVTQNRPELVEKLLNEKKLTPCEELGDLVKRVNPTLAMKVYIQANDCPSKVVQLLAEQGEYEKIIQYCKTTNYSPDWIGILRNVITSRSPKTADFAYSLISGPTVLVDPEKIVDCFEEFSDVENCTKFLFHYLKQDLPEFGRLQTRVIEMNLNHTPKVADAILSRRIFSNFDKPYIAQLCEKAQLFDHALELYEDVNDIKRCLVMMNQFDNEKIVEFCGKLSAEDCFECVQELIKHGGPERIQLATLIATKYSDFLGSDKIIRLFEEYRQNGALYFYLKSIVGQSTDSEVHFKYIQAAVRNKQVKDAERVCRESQYYDPQQVIAFLKEANLQTHIPLIIVCDKHDRIKELIEYLYREKAMSSIETLATQVNPKRLPAIVSALFDLDCPDDAIKKLIASMRRDFDIDELVDACQSRNRLRLLTTWLEQRVQSGAIDPATHNALAKVYVEGNPIIERFLKEDKYYNAKVIGEYCEKRNPHLAFIAYERENLDDEIVKLCYDNALFKNLVRYLLNRADPALWGRVLQEDDSNRRKLIDHIVQFIQVEHQSPEDISVMVKAFVSAGLSQGLLDVLEKLIISGGSYREHRNLQTLMVVTAIREAPNRVMGYINVLDNYDAPAIADLAVSHGLFEEAFEIYRRFEVNTNAVTVLIENLKDYKRAYDFAERVNKPDVWGALGLAQLRSDQISEGIESLIRAGHDSAVQEVVQKCTANNLYDELVRYLQMARKTSRDANIDTELCFAYAKTNRLRDIDELLNNPHRVDILAVGDRCYEHKMFDAAKIIFSYANNFSKSALTLVKLGEWQGAVDAARKANSVKTWKVVCFACVERKEFHLAMVCGLQIVVHAEEIDEVLEFYQNRGYFEELIQLLEAALSSERTHVAMFTELAILYTKHKPEKLHDHLDMFWPRMNMRKVLMATEAAHLWSDLVFLYDKNEDYENAALTMMKHPTAWKEGLFKEVIVKVGNVEIFFKAAEFYLEFHPLLLNDLLIALTSRLDHTRLVSYFIQVGQLSIIKPYLRHVQPMNNKMVNEKLNQIFIEDEDYKSLRESIDVYNNFDNVALAQELENHELLEFRRISAYLYRRNNRWSTAIELCKKDKLYTDAIDFASESHNYEVVQQLITFFIENELHDCFSTTLYKCFHLLKPDFIMELCWKHRVTDYAMPYYIQVMKNMNSRIEPTNNLKMIIFSILMLVEWQLDTLLILTRSHKMFHRPSPDMIYSHRKSCNLRGVNDSLTYFYFNYLYVMCTTEFQ</sequence>